<keyword evidence="4" id="KW-0433">Leucine-rich repeat</keyword>
<dbReference type="GO" id="GO:0005886">
    <property type="term" value="C:plasma membrane"/>
    <property type="evidence" value="ECO:0007669"/>
    <property type="project" value="UniProtKB-SubCell"/>
</dbReference>
<evidence type="ECO:0000256" key="11">
    <source>
        <dbReference type="SAM" id="MobiDB-lite"/>
    </source>
</evidence>
<keyword evidence="10" id="KW-0325">Glycoprotein</keyword>
<dbReference type="SMART" id="SM00369">
    <property type="entry name" value="LRR_TYP"/>
    <property type="match status" value="9"/>
</dbReference>
<dbReference type="FunFam" id="3.80.10.10:FF:000095">
    <property type="entry name" value="LRR receptor-like serine/threonine-protein kinase GSO1"/>
    <property type="match status" value="2"/>
</dbReference>
<dbReference type="InterPro" id="IPR003591">
    <property type="entry name" value="Leu-rich_rpt_typical-subtyp"/>
</dbReference>
<dbReference type="PANTHER" id="PTHR48061:SF2">
    <property type="entry name" value="RECEPTOR LIKE PROTEIN 30-LIKE"/>
    <property type="match status" value="1"/>
</dbReference>
<dbReference type="GO" id="GO:0006952">
    <property type="term" value="P:defense response"/>
    <property type="evidence" value="ECO:0007669"/>
    <property type="project" value="UniProtKB-ARBA"/>
</dbReference>
<protein>
    <recommendedName>
        <fullName evidence="13">Leucine-rich repeat-containing N-terminal plant-type domain-containing protein</fullName>
    </recommendedName>
</protein>
<feature type="transmembrane region" description="Helical" evidence="12">
    <location>
        <begin position="958"/>
        <end position="980"/>
    </location>
</feature>
<evidence type="ECO:0000256" key="10">
    <source>
        <dbReference type="ARBA" id="ARBA00023180"/>
    </source>
</evidence>
<feature type="domain" description="Leucine-rich repeat-containing N-terminal plant-type" evidence="13">
    <location>
        <begin position="17"/>
        <end position="59"/>
    </location>
</feature>
<evidence type="ECO:0000256" key="6">
    <source>
        <dbReference type="ARBA" id="ARBA00022729"/>
    </source>
</evidence>
<keyword evidence="5 12" id="KW-0812">Transmembrane</keyword>
<name>A0AAV6X5K1_9LAMI</name>
<evidence type="ECO:0000256" key="7">
    <source>
        <dbReference type="ARBA" id="ARBA00022737"/>
    </source>
</evidence>
<dbReference type="InterPro" id="IPR013210">
    <property type="entry name" value="LRR_N_plant-typ"/>
</dbReference>
<evidence type="ECO:0000256" key="8">
    <source>
        <dbReference type="ARBA" id="ARBA00022989"/>
    </source>
</evidence>
<keyword evidence="15" id="KW-1185">Reference proteome</keyword>
<gene>
    <name evidence="14" type="ORF">BUALT_Bualt11G0131800</name>
</gene>
<evidence type="ECO:0000256" key="4">
    <source>
        <dbReference type="ARBA" id="ARBA00022614"/>
    </source>
</evidence>
<reference evidence="14" key="1">
    <citation type="submission" date="2019-10" db="EMBL/GenBank/DDBJ databases">
        <authorList>
            <person name="Zhang R."/>
            <person name="Pan Y."/>
            <person name="Wang J."/>
            <person name="Ma R."/>
            <person name="Yu S."/>
        </authorList>
    </citation>
    <scope>NUCLEOTIDE SEQUENCE</scope>
    <source>
        <strain evidence="14">LA-IB0</strain>
        <tissue evidence="14">Leaf</tissue>
    </source>
</reference>
<comment type="similarity">
    <text evidence="2">Belongs to the RLP family.</text>
</comment>
<evidence type="ECO:0000256" key="1">
    <source>
        <dbReference type="ARBA" id="ARBA00004251"/>
    </source>
</evidence>
<dbReference type="PRINTS" id="PR00019">
    <property type="entry name" value="LEURICHRPT"/>
</dbReference>
<dbReference type="PANTHER" id="PTHR48061">
    <property type="entry name" value="LEUCINE-RICH REPEAT RECEPTOR PROTEIN KINASE EMS1-LIKE-RELATED"/>
    <property type="match status" value="1"/>
</dbReference>
<evidence type="ECO:0000256" key="5">
    <source>
        <dbReference type="ARBA" id="ARBA00022692"/>
    </source>
</evidence>
<evidence type="ECO:0000256" key="9">
    <source>
        <dbReference type="ARBA" id="ARBA00023136"/>
    </source>
</evidence>
<dbReference type="SUPFAM" id="SSF52047">
    <property type="entry name" value="RNI-like"/>
    <property type="match status" value="1"/>
</dbReference>
<dbReference type="InterPro" id="IPR001611">
    <property type="entry name" value="Leu-rich_rpt"/>
</dbReference>
<evidence type="ECO:0000256" key="3">
    <source>
        <dbReference type="ARBA" id="ARBA00022475"/>
    </source>
</evidence>
<keyword evidence="9 12" id="KW-0472">Membrane</keyword>
<evidence type="ECO:0000313" key="14">
    <source>
        <dbReference type="EMBL" id="KAG8374438.1"/>
    </source>
</evidence>
<comment type="caution">
    <text evidence="14">The sequence shown here is derived from an EMBL/GenBank/DDBJ whole genome shotgun (WGS) entry which is preliminary data.</text>
</comment>
<sequence>MFLFQILSIFKVSSQCLNDQRSLLLQLRNDLVFDSASSNKLVKWNQDTDCCHWQGVECDDVGHVISLELDNESIRSGFENSTTLFGFQYLKKLNLAFNTFNNVQIPRGLQNLTNLAYLNLSNAGFASQIPYELSTLKHLTVLDLSILFPLADPLKLENPNLEKLVQNLTSLRELYLDGVDISAQKSDWSQALSSSLRNLQILSLKNCDLSGPLDYSLSQLDSLSVIHLDRNNLSTEVPEFFAKYSNLTILTLSSCSLTGSFPRIIFQVTSLQSLDLSNNQLLNGIIPPFPVNGSFRNIVLGYTNFSGSLPDSISNLSMLSKIDLSNCEFNGPIPSTISNLTELVYLDFSVNSFRGLIPLFHTLKKLTYIDLSRNSLTGSLFSLPSLQKLQLSNNKLNGQVNEFPSLKSSILDTLDLSNNQLEGSIPESLFKLERLNVLSLSSNLFNGTLQLEKIQTLRNLTRLELAYNNLSVDARISSNTSLSLFPQLSRLNLASCNLYNFPDLRNQSKLLFLDLSSNHIAGEIPNWIWNIGNGTLTHLNLSYNGLVDLQKPYKISAFLGVLDLHSNRLQGEFPMPPEFAIYIDYSSNNFRKPIPDNIGNFTSFALFFSLANNSFTGKIPASLCNAVNLQVLDLSGNNLSGSFPPCLVENNETLGVLNFGKNNLSGDIPDTFSMNCGLKTLDLSRNNIGGKIPQSVANCRSLEVMNVGNNNINDRFPCMLKNSSSLRVLVLRNNRFHGDLNCTGVNSSWPNLQIIDIASNNFSGVLSPRCISNWKRMALDNDEPMGRNHLSFNFLYLNNLYYQDTVTVTIKGLEMELLKILTVFTSIDFSSNKFHGKIPPTIGDLSSLYVLNLSNNALTGPIPESIGNLKQLGSLDLSVNELTGEIPNELTNLTFLSVLNLSHNKLVGMIPTGSQFQTFTAESYEGNTGLCGFPLNKCNSNSPEAKAELGSSKTEFDWQFIFTGLGYGVGAALIIAPLLFCKEWREECDGYLDRFLKLIFPGYGFSYVRYDGKVEAVENIKDILPYDDDEDEDDDGDGNTGDELSGGRCTDRKISPSKD</sequence>
<dbReference type="GO" id="GO:0051707">
    <property type="term" value="P:response to other organism"/>
    <property type="evidence" value="ECO:0007669"/>
    <property type="project" value="UniProtKB-ARBA"/>
</dbReference>
<proteinExistence type="inferred from homology"/>
<dbReference type="InterPro" id="IPR032675">
    <property type="entry name" value="LRR_dom_sf"/>
</dbReference>
<evidence type="ECO:0000313" key="15">
    <source>
        <dbReference type="Proteomes" id="UP000826271"/>
    </source>
</evidence>
<accession>A0AAV6X5K1</accession>
<keyword evidence="3" id="KW-1003">Cell membrane</keyword>
<dbReference type="Pfam" id="PF08263">
    <property type="entry name" value="LRRNT_2"/>
    <property type="match status" value="1"/>
</dbReference>
<dbReference type="InterPro" id="IPR046956">
    <property type="entry name" value="RLP23-like"/>
</dbReference>
<dbReference type="AlphaFoldDB" id="A0AAV6X5K1"/>
<feature type="compositionally biased region" description="Basic and acidic residues" evidence="11">
    <location>
        <begin position="1049"/>
        <end position="1059"/>
    </location>
</feature>
<dbReference type="Pfam" id="PF00560">
    <property type="entry name" value="LRR_1"/>
    <property type="match status" value="4"/>
</dbReference>
<keyword evidence="6" id="KW-0732">Signal</keyword>
<keyword evidence="7" id="KW-0677">Repeat</keyword>
<dbReference type="Pfam" id="PF13855">
    <property type="entry name" value="LRR_8"/>
    <property type="match status" value="3"/>
</dbReference>
<dbReference type="SUPFAM" id="SSF52058">
    <property type="entry name" value="L domain-like"/>
    <property type="match status" value="3"/>
</dbReference>
<evidence type="ECO:0000259" key="13">
    <source>
        <dbReference type="Pfam" id="PF08263"/>
    </source>
</evidence>
<dbReference type="Gene3D" id="3.80.10.10">
    <property type="entry name" value="Ribonuclease Inhibitor"/>
    <property type="match status" value="5"/>
</dbReference>
<comment type="subcellular location">
    <subcellularLocation>
        <location evidence="1">Cell membrane</location>
        <topology evidence="1">Single-pass type I membrane protein</topology>
    </subcellularLocation>
</comment>
<keyword evidence="8 12" id="KW-1133">Transmembrane helix</keyword>
<feature type="region of interest" description="Disordered" evidence="11">
    <location>
        <begin position="1024"/>
        <end position="1059"/>
    </location>
</feature>
<dbReference type="Proteomes" id="UP000826271">
    <property type="component" value="Unassembled WGS sequence"/>
</dbReference>
<dbReference type="FunFam" id="3.80.10.10:FF:000041">
    <property type="entry name" value="LRR receptor-like serine/threonine-protein kinase ERECTA"/>
    <property type="match status" value="1"/>
</dbReference>
<evidence type="ECO:0000256" key="2">
    <source>
        <dbReference type="ARBA" id="ARBA00009592"/>
    </source>
</evidence>
<dbReference type="EMBL" id="WHWC01000011">
    <property type="protein sequence ID" value="KAG8374438.1"/>
    <property type="molecule type" value="Genomic_DNA"/>
</dbReference>
<evidence type="ECO:0000256" key="12">
    <source>
        <dbReference type="SAM" id="Phobius"/>
    </source>
</evidence>
<feature type="compositionally biased region" description="Acidic residues" evidence="11">
    <location>
        <begin position="1025"/>
        <end position="1037"/>
    </location>
</feature>
<organism evidence="14 15">
    <name type="scientific">Buddleja alternifolia</name>
    <dbReference type="NCBI Taxonomy" id="168488"/>
    <lineage>
        <taxon>Eukaryota</taxon>
        <taxon>Viridiplantae</taxon>
        <taxon>Streptophyta</taxon>
        <taxon>Embryophyta</taxon>
        <taxon>Tracheophyta</taxon>
        <taxon>Spermatophyta</taxon>
        <taxon>Magnoliopsida</taxon>
        <taxon>eudicotyledons</taxon>
        <taxon>Gunneridae</taxon>
        <taxon>Pentapetalae</taxon>
        <taxon>asterids</taxon>
        <taxon>lamiids</taxon>
        <taxon>Lamiales</taxon>
        <taxon>Scrophulariaceae</taxon>
        <taxon>Buddlejeae</taxon>
        <taxon>Buddleja</taxon>
    </lineage>
</organism>